<dbReference type="EMBL" id="HE577327">
    <property type="protein sequence ID" value="CCC97423.1"/>
    <property type="molecule type" value="Genomic_DNA"/>
</dbReference>
<feature type="compositionally biased region" description="Low complexity" evidence="1">
    <location>
        <begin position="44"/>
        <end position="55"/>
    </location>
</feature>
<dbReference type="AlphaFoldDB" id="A0A9P1JPY3"/>
<evidence type="ECO:0000256" key="1">
    <source>
        <dbReference type="SAM" id="MobiDB-lite"/>
    </source>
</evidence>
<evidence type="ECO:0000313" key="3">
    <source>
        <dbReference type="Proteomes" id="UP000007319"/>
    </source>
</evidence>
<name>A0A9P1JPY3_9PROT</name>
<feature type="region of interest" description="Disordered" evidence="1">
    <location>
        <begin position="42"/>
        <end position="63"/>
    </location>
</feature>
<proteinExistence type="predicted"/>
<accession>A0A9P1JPY3</accession>
<dbReference type="KEGG" id="abs:AZOBR_70059"/>
<gene>
    <name evidence="2" type="ORF">AZOBR_70059</name>
</gene>
<dbReference type="Proteomes" id="UP000007319">
    <property type="component" value="Chromosome"/>
</dbReference>
<sequence length="63" mass="7149">MLIPVTPDRRLRGRRSFPFREAVRAWEEGVIRGIRRAGPVAGCSRWPRPRQSSPPLCCPVPPT</sequence>
<organism evidence="2 3">
    <name type="scientific">Azospirillum baldaniorum</name>
    <dbReference type="NCBI Taxonomy" id="1064539"/>
    <lineage>
        <taxon>Bacteria</taxon>
        <taxon>Pseudomonadati</taxon>
        <taxon>Pseudomonadota</taxon>
        <taxon>Alphaproteobacteria</taxon>
        <taxon>Rhodospirillales</taxon>
        <taxon>Azospirillaceae</taxon>
        <taxon>Azospirillum</taxon>
    </lineage>
</organism>
<protein>
    <submittedName>
        <fullName evidence="2">Uncharacterized protein</fullName>
    </submittedName>
</protein>
<reference evidence="2 3" key="1">
    <citation type="journal article" date="2011" name="PLoS Genet.">
        <title>Azospirillum genomes reveal transition of bacteria from aquatic to terrestrial environments.</title>
        <authorList>
            <person name="Wisniewski-Dye F."/>
            <person name="Borziak K."/>
            <person name="Khalsa-Moyers G."/>
            <person name="Alexandre G."/>
            <person name="Sukharnikov L.O."/>
            <person name="Wuichet K."/>
            <person name="Hurst G.B."/>
            <person name="McDonald W.H."/>
            <person name="Robertson J.S."/>
            <person name="Barbe V."/>
            <person name="Calteau A."/>
            <person name="Rouy Z."/>
            <person name="Mangenot S."/>
            <person name="Prigent-Combaret C."/>
            <person name="Normand P."/>
            <person name="Boyer M."/>
            <person name="Siguier P."/>
            <person name="Dessaux Y."/>
            <person name="Elmerich C."/>
            <person name="Condemine G."/>
            <person name="Krishnen G."/>
            <person name="Kennedy I."/>
            <person name="Paterson A.H."/>
            <person name="Gonzalez V."/>
            <person name="Mavingui P."/>
            <person name="Zhulin I.B."/>
        </authorList>
    </citation>
    <scope>NUCLEOTIDE SEQUENCE [LARGE SCALE GENOMIC DNA]</scope>
    <source>
        <strain evidence="2 3">Sp245</strain>
    </source>
</reference>
<keyword evidence="3" id="KW-1185">Reference proteome</keyword>
<evidence type="ECO:0000313" key="2">
    <source>
        <dbReference type="EMBL" id="CCC97423.1"/>
    </source>
</evidence>